<evidence type="ECO:0000259" key="2">
    <source>
        <dbReference type="Pfam" id="PF04909"/>
    </source>
</evidence>
<gene>
    <name evidence="3" type="ORF">Pa4123_68400</name>
</gene>
<dbReference type="InterPro" id="IPR006680">
    <property type="entry name" value="Amidohydro-rel"/>
</dbReference>
<dbReference type="InterPro" id="IPR032466">
    <property type="entry name" value="Metal_Hydrolase"/>
</dbReference>
<name>A0ABQ5R443_9ACTN</name>
<evidence type="ECO:0000313" key="4">
    <source>
        <dbReference type="Proteomes" id="UP001144280"/>
    </source>
</evidence>
<reference evidence="3" key="1">
    <citation type="submission" date="2022-12" db="EMBL/GenBank/DDBJ databases">
        <title>New Phytohabitans aurantiacus sp. RD004123 nov., an actinomycete isolated from soil.</title>
        <authorList>
            <person name="Triningsih D.W."/>
            <person name="Harunari E."/>
            <person name="Igarashi Y."/>
        </authorList>
    </citation>
    <scope>NUCLEOTIDE SEQUENCE</scope>
    <source>
        <strain evidence="3">RD004123</strain>
    </source>
</reference>
<comment type="similarity">
    <text evidence="1">Belongs to the metallo-dependent hydrolases superfamily.</text>
</comment>
<dbReference type="EMBL" id="BSDI01000046">
    <property type="protein sequence ID" value="GLI01564.1"/>
    <property type="molecule type" value="Genomic_DNA"/>
</dbReference>
<keyword evidence="4" id="KW-1185">Reference proteome</keyword>
<comment type="caution">
    <text evidence="3">The sequence shown here is derived from an EMBL/GenBank/DDBJ whole genome shotgun (WGS) entry which is preliminary data.</text>
</comment>
<feature type="domain" description="Amidohydrolase-related" evidence="2">
    <location>
        <begin position="3"/>
        <end position="279"/>
    </location>
</feature>
<dbReference type="RefSeq" id="WP_281902696.1">
    <property type="nucleotide sequence ID" value="NZ_BSDI01000046.1"/>
</dbReference>
<protein>
    <submittedName>
        <fullName evidence="3">Amidohydrolase</fullName>
    </submittedName>
</protein>
<proteinExistence type="inferred from homology"/>
<dbReference type="Gene3D" id="3.20.20.140">
    <property type="entry name" value="Metal-dependent hydrolases"/>
    <property type="match status" value="1"/>
</dbReference>
<dbReference type="Proteomes" id="UP001144280">
    <property type="component" value="Unassembled WGS sequence"/>
</dbReference>
<sequence>MIVDAHHHLWRTGQGYTWLDAPELAPIRRSFTPADLQTVLTESGVERTVLVEGGRCDTAEAGLLLAYAKETPQIAGVVAWVDPTDPALADTLAGYRALPGGDLLVGVRPQIQGEADPDYLDRPDVRRGLHTIAGTGLAFDLVIRDDQLPAAARAARDVPELRFVLDHLAKPRIRAGEHAAWAGALAELATAPNATAKLSGLVTEADWRQWTVADLRPYVATAVELFGPQRLMYGSDWPVCLLAASYARVKNALVEALPALSPREQMAVFGGTATRTYRLP</sequence>
<dbReference type="InterPro" id="IPR052350">
    <property type="entry name" value="Metallo-dep_Lactonases"/>
</dbReference>
<dbReference type="SUPFAM" id="SSF51556">
    <property type="entry name" value="Metallo-dependent hydrolases"/>
    <property type="match status" value="1"/>
</dbReference>
<evidence type="ECO:0000313" key="3">
    <source>
        <dbReference type="EMBL" id="GLI01564.1"/>
    </source>
</evidence>
<organism evidence="3 4">
    <name type="scientific">Phytohabitans aurantiacus</name>
    <dbReference type="NCBI Taxonomy" id="3016789"/>
    <lineage>
        <taxon>Bacteria</taxon>
        <taxon>Bacillati</taxon>
        <taxon>Actinomycetota</taxon>
        <taxon>Actinomycetes</taxon>
        <taxon>Micromonosporales</taxon>
        <taxon>Micromonosporaceae</taxon>
    </lineage>
</organism>
<evidence type="ECO:0000256" key="1">
    <source>
        <dbReference type="ARBA" id="ARBA00038310"/>
    </source>
</evidence>
<accession>A0ABQ5R443</accession>
<dbReference type="PANTHER" id="PTHR43569">
    <property type="entry name" value="AMIDOHYDROLASE"/>
    <property type="match status" value="1"/>
</dbReference>
<dbReference type="PANTHER" id="PTHR43569:SF2">
    <property type="entry name" value="AMIDOHYDROLASE-RELATED DOMAIN-CONTAINING PROTEIN"/>
    <property type="match status" value="1"/>
</dbReference>
<dbReference type="Pfam" id="PF04909">
    <property type="entry name" value="Amidohydro_2"/>
    <property type="match status" value="1"/>
</dbReference>